<dbReference type="Proteomes" id="UP000722989">
    <property type="component" value="Unassembled WGS sequence"/>
</dbReference>
<keyword evidence="6" id="KW-1185">Reference proteome</keyword>
<dbReference type="InterPro" id="IPR003356">
    <property type="entry name" value="DNA_methylase_A-5"/>
</dbReference>
<accession>A0ABX0XSY0</accession>
<comment type="caution">
    <text evidence="5">The sequence shown here is derived from an EMBL/GenBank/DDBJ whole genome shotgun (WGS) entry which is preliminary data.</text>
</comment>
<evidence type="ECO:0000256" key="1">
    <source>
        <dbReference type="ARBA" id="ARBA00022603"/>
    </source>
</evidence>
<evidence type="ECO:0000313" key="6">
    <source>
        <dbReference type="Proteomes" id="UP000722989"/>
    </source>
</evidence>
<proteinExistence type="predicted"/>
<dbReference type="Gene3D" id="3.40.50.150">
    <property type="entry name" value="Vaccinia Virus protein VP39"/>
    <property type="match status" value="1"/>
</dbReference>
<dbReference type="PANTHER" id="PTHR33841:SF4">
    <property type="entry name" value="RESTRICTION MODIFICATION SYSTEM DNA SPECIFICITY DOMAIN"/>
    <property type="match status" value="1"/>
</dbReference>
<dbReference type="RefSeq" id="WP_167923958.1">
    <property type="nucleotide sequence ID" value="NZ_JAATVY010000002.1"/>
</dbReference>
<feature type="region of interest" description="Disordered" evidence="3">
    <location>
        <begin position="386"/>
        <end position="414"/>
    </location>
</feature>
<evidence type="ECO:0000256" key="3">
    <source>
        <dbReference type="SAM" id="MobiDB-lite"/>
    </source>
</evidence>
<evidence type="ECO:0000259" key="4">
    <source>
        <dbReference type="Pfam" id="PF02384"/>
    </source>
</evidence>
<organism evidence="5 6">
    <name type="scientific">Planosporangium thailandense</name>
    <dbReference type="NCBI Taxonomy" id="765197"/>
    <lineage>
        <taxon>Bacteria</taxon>
        <taxon>Bacillati</taxon>
        <taxon>Actinomycetota</taxon>
        <taxon>Actinomycetes</taxon>
        <taxon>Micromonosporales</taxon>
        <taxon>Micromonosporaceae</taxon>
        <taxon>Planosporangium</taxon>
    </lineage>
</organism>
<keyword evidence="2" id="KW-0808">Transferase</keyword>
<name>A0ABX0XSY0_9ACTN</name>
<keyword evidence="1 5" id="KW-0489">Methyltransferase</keyword>
<dbReference type="EMBL" id="JAATVY010000002">
    <property type="protein sequence ID" value="NJC69105.1"/>
    <property type="molecule type" value="Genomic_DNA"/>
</dbReference>
<dbReference type="InterPro" id="IPR050953">
    <property type="entry name" value="N4_N6_ade-DNA_methylase"/>
</dbReference>
<protein>
    <submittedName>
        <fullName evidence="5">N-6 DNA methylase</fullName>
    </submittedName>
</protein>
<dbReference type="PANTHER" id="PTHR33841">
    <property type="entry name" value="DNA METHYLTRANSFERASE YEEA-RELATED"/>
    <property type="match status" value="1"/>
</dbReference>
<dbReference type="SUPFAM" id="SSF53335">
    <property type="entry name" value="S-adenosyl-L-methionine-dependent methyltransferases"/>
    <property type="match status" value="1"/>
</dbReference>
<dbReference type="InterPro" id="IPR029063">
    <property type="entry name" value="SAM-dependent_MTases_sf"/>
</dbReference>
<dbReference type="Pfam" id="PF02384">
    <property type="entry name" value="N6_Mtase"/>
    <property type="match status" value="1"/>
</dbReference>
<dbReference type="GO" id="GO:0008168">
    <property type="term" value="F:methyltransferase activity"/>
    <property type="evidence" value="ECO:0007669"/>
    <property type="project" value="UniProtKB-KW"/>
</dbReference>
<feature type="domain" description="DNA methylase adenine-specific" evidence="4">
    <location>
        <begin position="127"/>
        <end position="321"/>
    </location>
</feature>
<dbReference type="GO" id="GO:0032259">
    <property type="term" value="P:methylation"/>
    <property type="evidence" value="ECO:0007669"/>
    <property type="project" value="UniProtKB-KW"/>
</dbReference>
<gene>
    <name evidence="5" type="ORF">HC031_05115</name>
</gene>
<sequence>MGDRAQYRQGELLKSAEPVDGAMLHRLLFPIGPRQRAAITGSADSGTAETMLRAFHRGIAEALEEMVRAAGATGAVAEWLLLKDAGVATDMLWGSRAEPAVSEPARNSFTREIARDGDIGDSYCRSVTPDLRHRLGEHYTPGWLVRRIASQVPERGVAADPACGDGRFLVALLERGRRPEELWGADLNPLAVMMARINVWRALGRPGVIPPVSIVWGDFALGPDAAEAPPCMSAAVANIADVPQASVYIGNPPWVTWRNLSDDYRDAVAARMAGSRLNHARGWAARISAGQTDMAHIFVHEAVERLAPEGQIAFVLPRSTFKAPVGPGRLREGVSTAGRKYRFTRIWDCADSDPFTGVRMDAVVAFIDADQPHGFPVEWTAISADGSTRPPTVATLSDPDDPASPWLTSDPSAGGLLRLAPGRRWTELRARGGVNTGGGNSVFHVDVVEEHDGNLTIRNVPSRRSPLEVFTAEVEATYVRPLLRGHDVRAWKTAPSGHIVLPHDGDLRKAVNEARLLREAPLTYAYLAHFKEVLAARKEVARWNPETWYTLFRIGPYTGGCWRVVWPHSANRNLRAAILAPDDPTVPDQKVVLVPFDSQGPALFLCALLNSSVVRRSAAASAGIDASPNLVRRLILPRYESNDVRHRLITALAASLLDGSTADQGELDEAVAALFTR</sequence>
<dbReference type="PRINTS" id="PR00507">
    <property type="entry name" value="N12N6MTFRASE"/>
</dbReference>
<reference evidence="5 6" key="1">
    <citation type="submission" date="2020-03" db="EMBL/GenBank/DDBJ databases">
        <title>WGS of the type strain of Planosporangium spp.</title>
        <authorList>
            <person name="Thawai C."/>
        </authorList>
    </citation>
    <scope>NUCLEOTIDE SEQUENCE [LARGE SCALE GENOMIC DNA]</scope>
    <source>
        <strain evidence="5 6">TBRC 5610</strain>
    </source>
</reference>
<evidence type="ECO:0000256" key="2">
    <source>
        <dbReference type="ARBA" id="ARBA00022679"/>
    </source>
</evidence>
<evidence type="ECO:0000313" key="5">
    <source>
        <dbReference type="EMBL" id="NJC69105.1"/>
    </source>
</evidence>